<sequence>MAEHAAQLAAVLWEQVREELAITPERQDEARRVTGAYVTGDRLGELRKQAGITQVEQAKAMASDSHGSARSSVATSTR</sequence>
<gene>
    <name evidence="2" type="ORF">FHX42_000347</name>
</gene>
<protein>
    <submittedName>
        <fullName evidence="2">Uncharacterized protein</fullName>
    </submittedName>
</protein>
<dbReference type="Proteomes" id="UP000569329">
    <property type="component" value="Unassembled WGS sequence"/>
</dbReference>
<evidence type="ECO:0000313" key="3">
    <source>
        <dbReference type="Proteomes" id="UP000569329"/>
    </source>
</evidence>
<accession>A0A839DW60</accession>
<evidence type="ECO:0000313" key="2">
    <source>
        <dbReference type="EMBL" id="MBA8823018.1"/>
    </source>
</evidence>
<dbReference type="EMBL" id="JACGWZ010000001">
    <property type="protein sequence ID" value="MBA8823018.1"/>
    <property type="molecule type" value="Genomic_DNA"/>
</dbReference>
<dbReference type="RefSeq" id="WP_182542412.1">
    <property type="nucleotide sequence ID" value="NZ_JACGWZ010000001.1"/>
</dbReference>
<feature type="region of interest" description="Disordered" evidence="1">
    <location>
        <begin position="58"/>
        <end position="78"/>
    </location>
</feature>
<keyword evidence="3" id="KW-1185">Reference proteome</keyword>
<proteinExistence type="predicted"/>
<organism evidence="2 3">
    <name type="scientific">Halosaccharopolyspora lacisalsi</name>
    <dbReference type="NCBI Taxonomy" id="1000566"/>
    <lineage>
        <taxon>Bacteria</taxon>
        <taxon>Bacillati</taxon>
        <taxon>Actinomycetota</taxon>
        <taxon>Actinomycetes</taxon>
        <taxon>Pseudonocardiales</taxon>
        <taxon>Pseudonocardiaceae</taxon>
        <taxon>Halosaccharopolyspora</taxon>
    </lineage>
</organism>
<dbReference type="AlphaFoldDB" id="A0A839DW60"/>
<comment type="caution">
    <text evidence="2">The sequence shown here is derived from an EMBL/GenBank/DDBJ whole genome shotgun (WGS) entry which is preliminary data.</text>
</comment>
<feature type="compositionally biased region" description="Polar residues" evidence="1">
    <location>
        <begin position="65"/>
        <end position="78"/>
    </location>
</feature>
<evidence type="ECO:0000256" key="1">
    <source>
        <dbReference type="SAM" id="MobiDB-lite"/>
    </source>
</evidence>
<name>A0A839DW60_9PSEU</name>
<reference evidence="2 3" key="1">
    <citation type="submission" date="2020-07" db="EMBL/GenBank/DDBJ databases">
        <title>Sequencing the genomes of 1000 actinobacteria strains.</title>
        <authorList>
            <person name="Klenk H.-P."/>
        </authorList>
    </citation>
    <scope>NUCLEOTIDE SEQUENCE [LARGE SCALE GENOMIC DNA]</scope>
    <source>
        <strain evidence="2 3">DSM 45975</strain>
    </source>
</reference>